<dbReference type="RefSeq" id="WP_073282816.1">
    <property type="nucleotide sequence ID" value="NZ_FRAS01000006.1"/>
</dbReference>
<keyword evidence="2" id="KW-1185">Reference proteome</keyword>
<protein>
    <submittedName>
        <fullName evidence="1">Uncharacterized protein</fullName>
    </submittedName>
</protein>
<dbReference type="EMBL" id="FRAS01000006">
    <property type="protein sequence ID" value="SHK79440.1"/>
    <property type="molecule type" value="Genomic_DNA"/>
</dbReference>
<dbReference type="AlphaFoldDB" id="A0A1M6VD90"/>
<proteinExistence type="predicted"/>
<name>A0A1M6VD90_9BACT</name>
<reference evidence="2" key="1">
    <citation type="submission" date="2016-11" db="EMBL/GenBank/DDBJ databases">
        <authorList>
            <person name="Varghese N."/>
            <person name="Submissions S."/>
        </authorList>
    </citation>
    <scope>NUCLEOTIDE SEQUENCE [LARGE SCALE GENOMIC DNA]</scope>
    <source>
        <strain evidence="2">DSM 18569</strain>
    </source>
</reference>
<dbReference type="Proteomes" id="UP000183947">
    <property type="component" value="Unassembled WGS sequence"/>
</dbReference>
<evidence type="ECO:0000313" key="2">
    <source>
        <dbReference type="Proteomes" id="UP000183947"/>
    </source>
</evidence>
<organism evidence="1 2">
    <name type="scientific">Hymenobacter psychrotolerans DSM 18569</name>
    <dbReference type="NCBI Taxonomy" id="1121959"/>
    <lineage>
        <taxon>Bacteria</taxon>
        <taxon>Pseudomonadati</taxon>
        <taxon>Bacteroidota</taxon>
        <taxon>Cytophagia</taxon>
        <taxon>Cytophagales</taxon>
        <taxon>Hymenobacteraceae</taxon>
        <taxon>Hymenobacter</taxon>
    </lineage>
</organism>
<accession>A0A1M6VD90</accession>
<evidence type="ECO:0000313" key="1">
    <source>
        <dbReference type="EMBL" id="SHK79440.1"/>
    </source>
</evidence>
<gene>
    <name evidence="1" type="ORF">SAMN02746009_01574</name>
</gene>
<sequence length="78" mass="9757">MKQPKKRWAWTARQRNRIQFYTKETYYSLRPGKWLLRHLWSRHRMQTFVALHQIQQGREEADVQLPFHHKHSGKWLCD</sequence>
<dbReference type="OrthoDB" id="886354at2"/>